<organism evidence="2 3">
    <name type="scientific">Tardiphaga robiniae</name>
    <dbReference type="NCBI Taxonomy" id="943830"/>
    <lineage>
        <taxon>Bacteria</taxon>
        <taxon>Pseudomonadati</taxon>
        <taxon>Pseudomonadota</taxon>
        <taxon>Alphaproteobacteria</taxon>
        <taxon>Hyphomicrobiales</taxon>
        <taxon>Nitrobacteraceae</taxon>
        <taxon>Tardiphaga</taxon>
    </lineage>
</organism>
<keyword evidence="1" id="KW-0812">Transmembrane</keyword>
<accession>A0A161QKB5</accession>
<feature type="transmembrane region" description="Helical" evidence="1">
    <location>
        <begin position="114"/>
        <end position="135"/>
    </location>
</feature>
<dbReference type="EMBL" id="LVYV01000056">
    <property type="protein sequence ID" value="KZD20374.1"/>
    <property type="molecule type" value="Genomic_DNA"/>
</dbReference>
<evidence type="ECO:0008006" key="4">
    <source>
        <dbReference type="Google" id="ProtNLM"/>
    </source>
</evidence>
<sequence>MLVRASFSSLSDGRWYEYIVRFLLGGASTAITGLIGTRWGPGVGGLFLAFPAMLCASATLVEAHERRRKREIGLQGKRRGEDAAALEAAGAALGSMGLVAFALTVFLVNAAAPWSSLALASLVWAATAGSCWWTYKRLRRTWT</sequence>
<reference evidence="2 3" key="1">
    <citation type="submission" date="2016-03" db="EMBL/GenBank/DDBJ databases">
        <title>Microsymbionts genomes from the relict species Vavilovia formosa (Stev.) Fed.</title>
        <authorList>
            <person name="Kopat V."/>
            <person name="Chirak E."/>
            <person name="Kimeklis A."/>
            <person name="Andronov E."/>
        </authorList>
    </citation>
    <scope>NUCLEOTIDE SEQUENCE [LARGE SCALE GENOMIC DNA]</scope>
    <source>
        <strain evidence="2 3">Vaf07</strain>
    </source>
</reference>
<feature type="transmembrane region" description="Helical" evidence="1">
    <location>
        <begin position="18"/>
        <end position="37"/>
    </location>
</feature>
<evidence type="ECO:0000313" key="2">
    <source>
        <dbReference type="EMBL" id="KZD20374.1"/>
    </source>
</evidence>
<dbReference type="STRING" id="943830.A4A58_19235"/>
<gene>
    <name evidence="2" type="ORF">A4A58_19235</name>
</gene>
<keyword evidence="1" id="KW-1133">Transmembrane helix</keyword>
<keyword evidence="3" id="KW-1185">Reference proteome</keyword>
<keyword evidence="1" id="KW-0472">Membrane</keyword>
<feature type="transmembrane region" description="Helical" evidence="1">
    <location>
        <begin position="43"/>
        <end position="63"/>
    </location>
</feature>
<dbReference type="AlphaFoldDB" id="A0A161QKB5"/>
<evidence type="ECO:0000313" key="3">
    <source>
        <dbReference type="Proteomes" id="UP000076574"/>
    </source>
</evidence>
<protein>
    <recommendedName>
        <fullName evidence="4">DUF3147 family protein</fullName>
    </recommendedName>
</protein>
<dbReference type="Proteomes" id="UP000076574">
    <property type="component" value="Unassembled WGS sequence"/>
</dbReference>
<comment type="caution">
    <text evidence="2">The sequence shown here is derived from an EMBL/GenBank/DDBJ whole genome shotgun (WGS) entry which is preliminary data.</text>
</comment>
<proteinExistence type="predicted"/>
<evidence type="ECO:0000256" key="1">
    <source>
        <dbReference type="SAM" id="Phobius"/>
    </source>
</evidence>
<name>A0A161QKB5_9BRAD</name>
<feature type="transmembrane region" description="Helical" evidence="1">
    <location>
        <begin position="84"/>
        <end position="108"/>
    </location>
</feature>